<dbReference type="STRING" id="933944.AN215_14000"/>
<name>A0A1E7JQH1_9ACTN</name>
<sequence length="73" mass="8251">MSRRQKARRQREAAHFAAKRAAAPTSAALAAVAFDELRARLADLPAQERERAWQQVADDLDAWARHFDRTHAA</sequence>
<protein>
    <submittedName>
        <fullName evidence="2">Uncharacterized protein</fullName>
    </submittedName>
</protein>
<accession>A0A1E7JQH1</accession>
<dbReference type="OrthoDB" id="4330714at2"/>
<proteinExistence type="predicted"/>
<evidence type="ECO:0000256" key="1">
    <source>
        <dbReference type="SAM" id="MobiDB-lite"/>
    </source>
</evidence>
<evidence type="ECO:0000313" key="2">
    <source>
        <dbReference type="EMBL" id="OEU90529.1"/>
    </source>
</evidence>
<dbReference type="RefSeq" id="WP_070009400.1">
    <property type="nucleotide sequence ID" value="NZ_LJGS01000036.1"/>
</dbReference>
<dbReference type="AlphaFoldDB" id="A0A1E7JQH1"/>
<dbReference type="EMBL" id="LJGT01000038">
    <property type="protein sequence ID" value="OEU90529.1"/>
    <property type="molecule type" value="Genomic_DNA"/>
</dbReference>
<keyword evidence="3" id="KW-1185">Reference proteome</keyword>
<gene>
    <name evidence="2" type="ORF">AN215_14000</name>
</gene>
<dbReference type="Proteomes" id="UP000176087">
    <property type="component" value="Unassembled WGS sequence"/>
</dbReference>
<organism evidence="2 3">
    <name type="scientific">Streptomyces abyssalis</name>
    <dbReference type="NCBI Taxonomy" id="933944"/>
    <lineage>
        <taxon>Bacteria</taxon>
        <taxon>Bacillati</taxon>
        <taxon>Actinomycetota</taxon>
        <taxon>Actinomycetes</taxon>
        <taxon>Kitasatosporales</taxon>
        <taxon>Streptomycetaceae</taxon>
        <taxon>Streptomyces</taxon>
    </lineage>
</organism>
<feature type="region of interest" description="Disordered" evidence="1">
    <location>
        <begin position="1"/>
        <end position="20"/>
    </location>
</feature>
<comment type="caution">
    <text evidence="2">The sequence shown here is derived from an EMBL/GenBank/DDBJ whole genome shotgun (WGS) entry which is preliminary data.</text>
</comment>
<evidence type="ECO:0000313" key="3">
    <source>
        <dbReference type="Proteomes" id="UP000176087"/>
    </source>
</evidence>
<dbReference type="PATRIC" id="fig|933944.5.peg.5876"/>
<reference evidence="2 3" key="1">
    <citation type="journal article" date="2016" name="Front. Microbiol.">
        <title>Comparative Genomics Analysis of Streptomyces Species Reveals Their Adaptation to the Marine Environment and Their Diversity at the Genomic Level.</title>
        <authorList>
            <person name="Tian X."/>
            <person name="Zhang Z."/>
            <person name="Yang T."/>
            <person name="Chen M."/>
            <person name="Li J."/>
            <person name="Chen F."/>
            <person name="Yang J."/>
            <person name="Li W."/>
            <person name="Zhang B."/>
            <person name="Zhang Z."/>
            <person name="Wu J."/>
            <person name="Zhang C."/>
            <person name="Long L."/>
            <person name="Xiao J."/>
        </authorList>
    </citation>
    <scope>NUCLEOTIDE SEQUENCE [LARGE SCALE GENOMIC DNA]</scope>
    <source>
        <strain evidence="2 3">SCSIO 10390</strain>
    </source>
</reference>